<feature type="domain" description="Sulfotransferase" evidence="1">
    <location>
        <begin position="55"/>
        <end position="149"/>
    </location>
</feature>
<dbReference type="InterPro" id="IPR000863">
    <property type="entry name" value="Sulfotransferase_dom"/>
</dbReference>
<reference evidence="2" key="1">
    <citation type="submission" date="2021-10" db="EMBL/GenBank/DDBJ databases">
        <title>Tropical sea cucumber genome reveals ecological adaptation and Cuvierian tubules defense mechanism.</title>
        <authorList>
            <person name="Chen T."/>
        </authorList>
    </citation>
    <scope>NUCLEOTIDE SEQUENCE</scope>
    <source>
        <strain evidence="2">Nanhai2018</strain>
        <tissue evidence="2">Muscle</tissue>
    </source>
</reference>
<dbReference type="GO" id="GO:0050659">
    <property type="term" value="F:N-acetylgalactosamine 4-sulfate 6-O-sulfotransferase activity"/>
    <property type="evidence" value="ECO:0007669"/>
    <property type="project" value="TreeGrafter"/>
</dbReference>
<gene>
    <name evidence="2" type="ORF">HOLleu_23740</name>
</gene>
<dbReference type="Proteomes" id="UP001152320">
    <property type="component" value="Chromosome 11"/>
</dbReference>
<dbReference type="InterPro" id="IPR027417">
    <property type="entry name" value="P-loop_NTPase"/>
</dbReference>
<dbReference type="EMBL" id="JAIZAY010000011">
    <property type="protein sequence ID" value="KAJ8033487.1"/>
    <property type="molecule type" value="Genomic_DNA"/>
</dbReference>
<dbReference type="OrthoDB" id="526228at2759"/>
<organism evidence="2 3">
    <name type="scientific">Holothuria leucospilota</name>
    <name type="common">Black long sea cucumber</name>
    <name type="synonym">Mertensiothuria leucospilota</name>
    <dbReference type="NCBI Taxonomy" id="206669"/>
    <lineage>
        <taxon>Eukaryota</taxon>
        <taxon>Metazoa</taxon>
        <taxon>Echinodermata</taxon>
        <taxon>Eleutherozoa</taxon>
        <taxon>Echinozoa</taxon>
        <taxon>Holothuroidea</taxon>
        <taxon>Aspidochirotacea</taxon>
        <taxon>Aspidochirotida</taxon>
        <taxon>Holothuriidae</taxon>
        <taxon>Holothuria</taxon>
    </lineage>
</organism>
<accession>A0A9Q1BVG2</accession>
<dbReference type="InterPro" id="IPR052654">
    <property type="entry name" value="CS_Sulfotransferase"/>
</dbReference>
<dbReference type="Gene3D" id="3.40.50.300">
    <property type="entry name" value="P-loop containing nucleotide triphosphate hydrolases"/>
    <property type="match status" value="1"/>
</dbReference>
<keyword evidence="3" id="KW-1185">Reference proteome</keyword>
<evidence type="ECO:0000259" key="1">
    <source>
        <dbReference type="Pfam" id="PF00685"/>
    </source>
</evidence>
<dbReference type="PANTHER" id="PTHR15723">
    <property type="entry name" value="CARBOHYDRATE SULFOTRANSFERASE 15"/>
    <property type="match status" value="1"/>
</dbReference>
<dbReference type="GO" id="GO:0019319">
    <property type="term" value="P:hexose biosynthetic process"/>
    <property type="evidence" value="ECO:0007669"/>
    <property type="project" value="TreeGrafter"/>
</dbReference>
<evidence type="ECO:0000313" key="3">
    <source>
        <dbReference type="Proteomes" id="UP001152320"/>
    </source>
</evidence>
<dbReference type="AlphaFoldDB" id="A0A9Q1BVG2"/>
<name>A0A9Q1BVG2_HOLLE</name>
<sequence length="184" mass="21659">MYTSRKLALLVPRKFSIIIRLYSGYLYHPTKKIRSAAHFHKEATKYVEDFQKCLERSSTLRCVFEKVEEDGDSQRLKVGLYAPLIKHWITRFGSKQVMVIRLEDWKKNCTSILPKVFKFLELKTLSEDSIQSICKDSSKNVNRGVRQNVGEMWPSTKQLLQDFYAPFNKELSEYLNISLYHARI</sequence>
<comment type="caution">
    <text evidence="2">The sequence shown here is derived from an EMBL/GenBank/DDBJ whole genome shotgun (WGS) entry which is preliminary data.</text>
</comment>
<dbReference type="PANTHER" id="PTHR15723:SF0">
    <property type="entry name" value="CARBOHYDRATE SULFOTRANSFERASE 15"/>
    <property type="match status" value="1"/>
</dbReference>
<protein>
    <submittedName>
        <fullName evidence="2">Carbohydrate sulfotransferase 15</fullName>
    </submittedName>
</protein>
<dbReference type="Pfam" id="PF00685">
    <property type="entry name" value="Sulfotransfer_1"/>
    <property type="match status" value="1"/>
</dbReference>
<dbReference type="SUPFAM" id="SSF52540">
    <property type="entry name" value="P-loop containing nucleoside triphosphate hydrolases"/>
    <property type="match status" value="1"/>
</dbReference>
<evidence type="ECO:0000313" key="2">
    <source>
        <dbReference type="EMBL" id="KAJ8033487.1"/>
    </source>
</evidence>
<proteinExistence type="predicted"/>